<dbReference type="EMBL" id="CP126650">
    <property type="protein sequence ID" value="WJZ84006.1"/>
    <property type="molecule type" value="Genomic_DNA"/>
</dbReference>
<reference evidence="2 3" key="1">
    <citation type="journal article" date="2023" name="Hortic Res">
        <title>The complete reference genome for grapevine (Vitis vinifera L.) genetics and breeding.</title>
        <authorList>
            <person name="Shi X."/>
            <person name="Cao S."/>
            <person name="Wang X."/>
            <person name="Huang S."/>
            <person name="Wang Y."/>
            <person name="Liu Z."/>
            <person name="Liu W."/>
            <person name="Leng X."/>
            <person name="Peng Y."/>
            <person name="Wang N."/>
            <person name="Wang Y."/>
            <person name="Ma Z."/>
            <person name="Xu X."/>
            <person name="Zhang F."/>
            <person name="Xue H."/>
            <person name="Zhong H."/>
            <person name="Wang Y."/>
            <person name="Zhang K."/>
            <person name="Velt A."/>
            <person name="Avia K."/>
            <person name="Holtgrawe D."/>
            <person name="Grimplet J."/>
            <person name="Matus J.T."/>
            <person name="Ware D."/>
            <person name="Wu X."/>
            <person name="Wang H."/>
            <person name="Liu C."/>
            <person name="Fang Y."/>
            <person name="Rustenholz C."/>
            <person name="Cheng Z."/>
            <person name="Xiao H."/>
            <person name="Zhou Y."/>
        </authorList>
    </citation>
    <scope>NUCLEOTIDE SEQUENCE [LARGE SCALE GENOMIC DNA]</scope>
    <source>
        <strain evidence="3">cv. Pinot noir / PN40024</strain>
        <tissue evidence="2">Leaf</tissue>
    </source>
</reference>
<proteinExistence type="predicted"/>
<dbReference type="Proteomes" id="UP001227230">
    <property type="component" value="Chromosome 3"/>
</dbReference>
<feature type="transmembrane region" description="Helical" evidence="1">
    <location>
        <begin position="15"/>
        <end position="39"/>
    </location>
</feature>
<evidence type="ECO:0008006" key="4">
    <source>
        <dbReference type="Google" id="ProtNLM"/>
    </source>
</evidence>
<keyword evidence="1" id="KW-0812">Transmembrane</keyword>
<gene>
    <name evidence="2" type="ORF">VitviT2T_003637</name>
</gene>
<name>A0ABY9BM79_VITVI</name>
<keyword evidence="3" id="KW-1185">Reference proteome</keyword>
<evidence type="ECO:0000313" key="2">
    <source>
        <dbReference type="EMBL" id="WJZ84006.1"/>
    </source>
</evidence>
<organism evidence="2 3">
    <name type="scientific">Vitis vinifera</name>
    <name type="common">Grape</name>
    <dbReference type="NCBI Taxonomy" id="29760"/>
    <lineage>
        <taxon>Eukaryota</taxon>
        <taxon>Viridiplantae</taxon>
        <taxon>Streptophyta</taxon>
        <taxon>Embryophyta</taxon>
        <taxon>Tracheophyta</taxon>
        <taxon>Spermatophyta</taxon>
        <taxon>Magnoliopsida</taxon>
        <taxon>eudicotyledons</taxon>
        <taxon>Gunneridae</taxon>
        <taxon>Pentapetalae</taxon>
        <taxon>rosids</taxon>
        <taxon>Vitales</taxon>
        <taxon>Vitaceae</taxon>
        <taxon>Viteae</taxon>
        <taxon>Vitis</taxon>
    </lineage>
</organism>
<keyword evidence="1" id="KW-0472">Membrane</keyword>
<sequence>MNILLTISPLRSWSFLPLFSCIIFTLLITINTALLCFVIHGICISLSSSTDKIATEVILSHIFIVCQASQLPALTAFILTDPIAHRIVGFMAFCNPKLSPVAGDVLLIMFA</sequence>
<protein>
    <recommendedName>
        <fullName evidence="4">G protein-coupled receptor</fullName>
    </recommendedName>
</protein>
<keyword evidence="1" id="KW-1133">Transmembrane helix</keyword>
<evidence type="ECO:0000256" key="1">
    <source>
        <dbReference type="SAM" id="Phobius"/>
    </source>
</evidence>
<evidence type="ECO:0000313" key="3">
    <source>
        <dbReference type="Proteomes" id="UP001227230"/>
    </source>
</evidence>
<accession>A0ABY9BM79</accession>